<dbReference type="AlphaFoldDB" id="F4QL48"/>
<feature type="transmembrane region" description="Helical" evidence="6">
    <location>
        <begin position="147"/>
        <end position="163"/>
    </location>
</feature>
<dbReference type="GO" id="GO:0032153">
    <property type="term" value="C:cell division site"/>
    <property type="evidence" value="ECO:0007669"/>
    <property type="project" value="TreeGrafter"/>
</dbReference>
<evidence type="ECO:0000313" key="8">
    <source>
        <dbReference type="Proteomes" id="UP000006512"/>
    </source>
</evidence>
<sequence length="388" mass="42103">MVQSALSRPGQRERYDSKIGQIDWVFVALLIMLAGIGALIQYSVGGMSWEPWAYTQLRNFALFLAMALILAVVDLRFWLWMAYPAYAVSLILLVLVELIGDTRMGAQRWLEFGPVSFQPSEFMKLAIVLALARFYHERRPEDANWSWWLLVPALMIAVPSGLVMHQPDLGTAMLILLTGGGVMILAGLNWKAIAAAAAGAVASIPLAFFFVLHEYQRNRILTFLNPEGDPSGDGYHILQSKIAMGSGGLLGKGLGLGSQSQLNFLPEKHTDFIMAAVCEELGLVGGAMVLLLSGLIIIMALRMAALSHSHFGRLAASGAIATYACYVLINGAMVMGLFPVVGIPMPLVSYGGSVMLTVMAGFGLILGVKVHRYQELPKQSSMLANLME</sequence>
<feature type="transmembrane region" description="Helical" evidence="6">
    <location>
        <begin position="56"/>
        <end position="73"/>
    </location>
</feature>
<evidence type="ECO:0000256" key="5">
    <source>
        <dbReference type="ARBA" id="ARBA00023136"/>
    </source>
</evidence>
<reference evidence="8" key="1">
    <citation type="submission" date="2011-03" db="EMBL/GenBank/DDBJ databases">
        <title>Draft genome sequence of Brevundimonas diminuta.</title>
        <authorList>
            <person name="Brown P.J.B."/>
            <person name="Buechlein A."/>
            <person name="Hemmerich C."/>
            <person name="Brun Y.V."/>
        </authorList>
    </citation>
    <scope>NUCLEOTIDE SEQUENCE [LARGE SCALE GENOMIC DNA]</scope>
    <source>
        <strain evidence="8">C19</strain>
    </source>
</reference>
<feature type="transmembrane region" description="Helical" evidence="6">
    <location>
        <begin position="347"/>
        <end position="368"/>
    </location>
</feature>
<dbReference type="InterPro" id="IPR001182">
    <property type="entry name" value="FtsW/RodA"/>
</dbReference>
<evidence type="ECO:0000256" key="6">
    <source>
        <dbReference type="HAMAP-Rule" id="MF_02079"/>
    </source>
</evidence>
<evidence type="ECO:0000256" key="2">
    <source>
        <dbReference type="ARBA" id="ARBA00022692"/>
    </source>
</evidence>
<dbReference type="OrthoDB" id="9768187at2"/>
<dbReference type="NCBIfam" id="TIGR02210">
    <property type="entry name" value="rodA_shape"/>
    <property type="match status" value="1"/>
</dbReference>
<comment type="pathway">
    <text evidence="6">Cell wall biogenesis; peptidoglycan biosynthesis.</text>
</comment>
<dbReference type="PANTHER" id="PTHR30474:SF1">
    <property type="entry name" value="PEPTIDOGLYCAN GLYCOSYLTRANSFERASE MRDB"/>
    <property type="match status" value="1"/>
</dbReference>
<keyword evidence="3 6" id="KW-0133">Cell shape</keyword>
<evidence type="ECO:0000313" key="7">
    <source>
        <dbReference type="EMBL" id="EGF93423.1"/>
    </source>
</evidence>
<dbReference type="UniPathway" id="UPA00219"/>
<feature type="transmembrane region" description="Helical" evidence="6">
    <location>
        <begin position="193"/>
        <end position="212"/>
    </location>
</feature>
<dbReference type="STRING" id="715226.ABI_18630"/>
<gene>
    <name evidence="6 7" type="primary">mrdB</name>
    <name evidence="6" type="synonym">rodA</name>
    <name evidence="7" type="ORF">ABI_18630</name>
</gene>
<feature type="transmembrane region" description="Helical" evidence="6">
    <location>
        <begin position="169"/>
        <end position="186"/>
    </location>
</feature>
<name>F4QL48_9CAUL</name>
<comment type="subcellular location">
    <subcellularLocation>
        <location evidence="6">Cell inner membrane</location>
        <topology evidence="6">Multi-pass membrane protein</topology>
    </subcellularLocation>
    <subcellularLocation>
        <location evidence="1">Membrane</location>
        <topology evidence="1">Multi-pass membrane protein</topology>
    </subcellularLocation>
</comment>
<feature type="transmembrane region" description="Helical" evidence="6">
    <location>
        <begin position="314"/>
        <end position="341"/>
    </location>
</feature>
<accession>F4QL48</accession>
<feature type="transmembrane region" description="Helical" evidence="6">
    <location>
        <begin position="80"/>
        <end position="99"/>
    </location>
</feature>
<dbReference type="GO" id="GO:0008955">
    <property type="term" value="F:peptidoglycan glycosyltransferase activity"/>
    <property type="evidence" value="ECO:0007669"/>
    <property type="project" value="UniProtKB-UniRule"/>
</dbReference>
<evidence type="ECO:0000256" key="1">
    <source>
        <dbReference type="ARBA" id="ARBA00004141"/>
    </source>
</evidence>
<keyword evidence="6" id="KW-0808">Transferase</keyword>
<keyword evidence="6" id="KW-1003">Cell membrane</keyword>
<dbReference type="eggNOG" id="COG0772">
    <property type="taxonomic scope" value="Bacteria"/>
</dbReference>
<dbReference type="GO" id="GO:0005886">
    <property type="term" value="C:plasma membrane"/>
    <property type="evidence" value="ECO:0007669"/>
    <property type="project" value="UniProtKB-SubCell"/>
</dbReference>
<protein>
    <recommendedName>
        <fullName evidence="6">Peptidoglycan glycosyltransferase MrdB</fullName>
        <shortName evidence="6">PGT</shortName>
        <ecNumber evidence="6">2.4.99.28</ecNumber>
    </recommendedName>
    <alternativeName>
        <fullName evidence="6">Cell elongation protein RodA</fullName>
    </alternativeName>
    <alternativeName>
        <fullName evidence="6">Cell wall polymerase</fullName>
    </alternativeName>
    <alternativeName>
        <fullName evidence="6">Peptidoglycan polymerase</fullName>
        <shortName evidence="6">PG polymerase</shortName>
    </alternativeName>
</protein>
<dbReference type="GO" id="GO:0015648">
    <property type="term" value="F:lipid-linked peptidoglycan transporter activity"/>
    <property type="evidence" value="ECO:0007669"/>
    <property type="project" value="TreeGrafter"/>
</dbReference>
<evidence type="ECO:0000256" key="3">
    <source>
        <dbReference type="ARBA" id="ARBA00022960"/>
    </source>
</evidence>
<dbReference type="RefSeq" id="WP_006272620.1">
    <property type="nucleotide sequence ID" value="NZ_GL883077.1"/>
</dbReference>
<keyword evidence="6" id="KW-0328">Glycosyltransferase</keyword>
<organism evidence="7 8">
    <name type="scientific">Asticcacaulis biprosthecium C19</name>
    <dbReference type="NCBI Taxonomy" id="715226"/>
    <lineage>
        <taxon>Bacteria</taxon>
        <taxon>Pseudomonadati</taxon>
        <taxon>Pseudomonadota</taxon>
        <taxon>Alphaproteobacteria</taxon>
        <taxon>Caulobacterales</taxon>
        <taxon>Caulobacteraceae</taxon>
        <taxon>Asticcacaulis</taxon>
    </lineage>
</organism>
<dbReference type="GO" id="GO:0071555">
    <property type="term" value="P:cell wall organization"/>
    <property type="evidence" value="ECO:0007669"/>
    <property type="project" value="UniProtKB-KW"/>
</dbReference>
<keyword evidence="5 6" id="KW-0472">Membrane</keyword>
<dbReference type="HOGENOM" id="CLU_029243_2_2_5"/>
<dbReference type="HAMAP" id="MF_02079">
    <property type="entry name" value="PGT_RodA"/>
    <property type="match status" value="1"/>
</dbReference>
<keyword evidence="6" id="KW-0961">Cell wall biogenesis/degradation</keyword>
<feature type="transmembrane region" description="Helical" evidence="6">
    <location>
        <begin position="281"/>
        <end position="302"/>
    </location>
</feature>
<keyword evidence="6" id="KW-0573">Peptidoglycan synthesis</keyword>
<keyword evidence="6" id="KW-0997">Cell inner membrane</keyword>
<dbReference type="GO" id="GO:0008360">
    <property type="term" value="P:regulation of cell shape"/>
    <property type="evidence" value="ECO:0007669"/>
    <property type="project" value="UniProtKB-KW"/>
</dbReference>
<keyword evidence="4 6" id="KW-1133">Transmembrane helix</keyword>
<dbReference type="PANTHER" id="PTHR30474">
    <property type="entry name" value="CELL CYCLE PROTEIN"/>
    <property type="match status" value="1"/>
</dbReference>
<comment type="function">
    <text evidence="6">Peptidoglycan polymerase that is essential for cell wall elongation.</text>
</comment>
<comment type="catalytic activity">
    <reaction evidence="6">
        <text>[GlcNAc-(1-&gt;4)-Mur2Ac(oyl-L-Ala-gamma-D-Glu-L-Lys-D-Ala-D-Ala)](n)-di-trans,octa-cis-undecaprenyl diphosphate + beta-D-GlcNAc-(1-&gt;4)-Mur2Ac(oyl-L-Ala-gamma-D-Glu-L-Lys-D-Ala-D-Ala)-di-trans,octa-cis-undecaprenyl diphosphate = [GlcNAc-(1-&gt;4)-Mur2Ac(oyl-L-Ala-gamma-D-Glu-L-Lys-D-Ala-D-Ala)](n+1)-di-trans,octa-cis-undecaprenyl diphosphate + di-trans,octa-cis-undecaprenyl diphosphate + H(+)</text>
        <dbReference type="Rhea" id="RHEA:23708"/>
        <dbReference type="Rhea" id="RHEA-COMP:9602"/>
        <dbReference type="Rhea" id="RHEA-COMP:9603"/>
        <dbReference type="ChEBI" id="CHEBI:15378"/>
        <dbReference type="ChEBI" id="CHEBI:58405"/>
        <dbReference type="ChEBI" id="CHEBI:60033"/>
        <dbReference type="ChEBI" id="CHEBI:78435"/>
        <dbReference type="EC" id="2.4.99.28"/>
    </reaction>
</comment>
<dbReference type="Pfam" id="PF01098">
    <property type="entry name" value="FTSW_RODA_SPOVE"/>
    <property type="match status" value="1"/>
</dbReference>
<dbReference type="EMBL" id="GL883077">
    <property type="protein sequence ID" value="EGF93423.1"/>
    <property type="molecule type" value="Genomic_DNA"/>
</dbReference>
<evidence type="ECO:0000256" key="4">
    <source>
        <dbReference type="ARBA" id="ARBA00022989"/>
    </source>
</evidence>
<dbReference type="GO" id="GO:0051301">
    <property type="term" value="P:cell division"/>
    <property type="evidence" value="ECO:0007669"/>
    <property type="project" value="InterPro"/>
</dbReference>
<comment type="similarity">
    <text evidence="6">Belongs to the SEDS family. MrdB/RodA subfamily.</text>
</comment>
<dbReference type="InterPro" id="IPR011923">
    <property type="entry name" value="RodA/MrdB"/>
</dbReference>
<keyword evidence="2 6" id="KW-0812">Transmembrane</keyword>
<feature type="transmembrane region" description="Helical" evidence="6">
    <location>
        <begin position="21"/>
        <end position="44"/>
    </location>
</feature>
<dbReference type="GO" id="GO:0009252">
    <property type="term" value="P:peptidoglycan biosynthetic process"/>
    <property type="evidence" value="ECO:0007669"/>
    <property type="project" value="UniProtKB-UniRule"/>
</dbReference>
<dbReference type="Proteomes" id="UP000006512">
    <property type="component" value="Unassembled WGS sequence"/>
</dbReference>
<keyword evidence="8" id="KW-1185">Reference proteome</keyword>
<dbReference type="EC" id="2.4.99.28" evidence="6"/>
<proteinExistence type="inferred from homology"/>